<evidence type="ECO:0000313" key="6">
    <source>
        <dbReference type="EMBL" id="ABM39855.1"/>
    </source>
</evidence>
<dbReference type="EMBL" id="CP000531">
    <property type="protein sequence ID" value="ABM39855.1"/>
    <property type="molecule type" value="Genomic_DNA"/>
</dbReference>
<protein>
    <recommendedName>
        <fullName evidence="2">histidine kinase</fullName>
        <ecNumber evidence="2">2.7.13.3</ecNumber>
    </recommendedName>
</protein>
<dbReference type="AlphaFoldDB" id="A1VW27"/>
<dbReference type="PRINTS" id="PR00344">
    <property type="entry name" value="BCTRLSENSOR"/>
</dbReference>
<dbReference type="SUPFAM" id="SSF55874">
    <property type="entry name" value="ATPase domain of HSP90 chaperone/DNA topoisomerase II/histidine kinase"/>
    <property type="match status" value="2"/>
</dbReference>
<dbReference type="GO" id="GO:0000156">
    <property type="term" value="F:phosphorelay response regulator activity"/>
    <property type="evidence" value="ECO:0007669"/>
    <property type="project" value="TreeGrafter"/>
</dbReference>
<dbReference type="EC" id="2.7.13.3" evidence="2"/>
<dbReference type="Pfam" id="PF02518">
    <property type="entry name" value="HATPase_c"/>
    <property type="match status" value="1"/>
</dbReference>
<evidence type="ECO:0000313" key="7">
    <source>
        <dbReference type="Proteomes" id="UP000000644"/>
    </source>
</evidence>
<geneLocation type="plasmid" evidence="6 7">
    <name>pPNAP02</name>
</geneLocation>
<dbReference type="Pfam" id="PF13589">
    <property type="entry name" value="HATPase_c_3"/>
    <property type="match status" value="1"/>
</dbReference>
<dbReference type="Proteomes" id="UP000000644">
    <property type="component" value="Plasmid pPNAP02"/>
</dbReference>
<gene>
    <name evidence="6" type="ordered locus">Pnap_4587</name>
</gene>
<dbReference type="eggNOG" id="COG4191">
    <property type="taxonomic scope" value="Bacteria"/>
</dbReference>
<dbReference type="RefSeq" id="WP_011798110.1">
    <property type="nucleotide sequence ID" value="NC_008758.1"/>
</dbReference>
<dbReference type="InterPro" id="IPR004358">
    <property type="entry name" value="Sig_transdc_His_kin-like_C"/>
</dbReference>
<dbReference type="GO" id="GO:0030295">
    <property type="term" value="F:protein kinase activator activity"/>
    <property type="evidence" value="ECO:0007669"/>
    <property type="project" value="TreeGrafter"/>
</dbReference>
<keyword evidence="3" id="KW-0808">Transferase</keyword>
<dbReference type="InterPro" id="IPR050351">
    <property type="entry name" value="BphY/WalK/GraS-like"/>
</dbReference>
<evidence type="ECO:0000256" key="2">
    <source>
        <dbReference type="ARBA" id="ARBA00012438"/>
    </source>
</evidence>
<dbReference type="Gene3D" id="3.30.565.10">
    <property type="entry name" value="Histidine kinase-like ATPase, C-terminal domain"/>
    <property type="match status" value="2"/>
</dbReference>
<dbReference type="PANTHER" id="PTHR42878">
    <property type="entry name" value="TWO-COMPONENT HISTIDINE KINASE"/>
    <property type="match status" value="1"/>
</dbReference>
<evidence type="ECO:0000256" key="3">
    <source>
        <dbReference type="ARBA" id="ARBA00022679"/>
    </source>
</evidence>
<dbReference type="GO" id="GO:0007234">
    <property type="term" value="P:osmosensory signaling via phosphorelay pathway"/>
    <property type="evidence" value="ECO:0007669"/>
    <property type="project" value="TreeGrafter"/>
</dbReference>
<dbReference type="PANTHER" id="PTHR42878:SF14">
    <property type="entry name" value="OSMOLARITY TWO-COMPONENT SYSTEM PROTEIN SSK1"/>
    <property type="match status" value="1"/>
</dbReference>
<dbReference type="PROSITE" id="PS50109">
    <property type="entry name" value="HIS_KIN"/>
    <property type="match status" value="1"/>
</dbReference>
<name>A1VW27_POLNA</name>
<sequence>MKHTFRVAARALKQMGAEMITSDDVALNELIKNAFDARSPRVTVAIDAPADSAALALVAEKVKKEKLGKKVTLEMAEKAISSDLSSVVRTQLIAEFAEHMDTQDQFLAFVNKFRKERFKIVVSDTGIGMSADDVASRFLVIGTPGKYIAKKNAAFGDPTILGDKGIGRLSMMRLGQTAAVKSKQSGDQTLHTVRFSWAEFDDPQKFLDEVPIETSEEVFDGDVQSSGTSVAISNLTALWTAEKVGSFIQKYLRRLQNPFFANKRRYPVDVLLNGHRQPIATIPEWLEKCSQFRATVVFNPKGVDAAGSVMRRSVMWRNSTVSDDRSWTLSELTERLGYPEELFHSLGPFEATCLWFNRQALFANTVDRSRTDVTNELNLWCGGFAIYRDGFRVGQTGGMEDDWLEWDSRALKTKGYALNRYQTVGSVSISSVNNPKLVDAANRERLVACPEQQLLKALLGEEIVTELRGLIGLTQEAQAKIALSQESTEESLRRSEAGLTKTLRTFNQIVSFIPAEHKHKIVEIREEINSQVEYVKTIKRALDLARETRVELLELANIGLVVEIVIHELTRLTERTGELLAQLQGNKKTDDIVDLIDNLRGQIVATNKRIRTVDAMSPSGRNRREKYDAVAQVKTVLNGFEPRFKRHEIRSVLKVDGGSADKTLPVHMVRGLIAQALENLLSNSAYWLQKSIKSGDEQRLLTVEIDTKAFTISVTDNGPGIDPEYATTVFRPYFSMRRKGKGLGLYIASELAAYHGGRLYLDEVQDDDGKLRTFILELPKDGDA</sequence>
<feature type="domain" description="Histidine kinase" evidence="5">
    <location>
        <begin position="543"/>
        <end position="782"/>
    </location>
</feature>
<dbReference type="KEGG" id="pna:Pnap_4587"/>
<dbReference type="OrthoDB" id="9816482at2"/>
<evidence type="ECO:0000256" key="1">
    <source>
        <dbReference type="ARBA" id="ARBA00000085"/>
    </source>
</evidence>
<proteinExistence type="predicted"/>
<dbReference type="InterPro" id="IPR036890">
    <property type="entry name" value="HATPase_C_sf"/>
</dbReference>
<dbReference type="SMART" id="SM00387">
    <property type="entry name" value="HATPase_c"/>
    <property type="match status" value="1"/>
</dbReference>
<evidence type="ECO:0000259" key="5">
    <source>
        <dbReference type="PROSITE" id="PS50109"/>
    </source>
</evidence>
<reference evidence="7" key="1">
    <citation type="journal article" date="2009" name="Environ. Microbiol.">
        <title>The genome of Polaromonas naphthalenivorans strain CJ2, isolated from coal tar-contaminated sediment, reveals physiological and metabolic versatility and evolution through extensive horizontal gene transfer.</title>
        <authorList>
            <person name="Yagi J.M."/>
            <person name="Sims D."/>
            <person name="Brettin T."/>
            <person name="Bruce D."/>
            <person name="Madsen E.L."/>
        </authorList>
    </citation>
    <scope>NUCLEOTIDE SEQUENCE [LARGE SCALE GENOMIC DNA]</scope>
    <source>
        <strain evidence="7">CJ2</strain>
        <plasmid evidence="7">Plasmid pPNAP02</plasmid>
    </source>
</reference>
<organism evidence="6 7">
    <name type="scientific">Polaromonas naphthalenivorans (strain CJ2)</name>
    <dbReference type="NCBI Taxonomy" id="365044"/>
    <lineage>
        <taxon>Bacteria</taxon>
        <taxon>Pseudomonadati</taxon>
        <taxon>Pseudomonadota</taxon>
        <taxon>Betaproteobacteria</taxon>
        <taxon>Burkholderiales</taxon>
        <taxon>Comamonadaceae</taxon>
        <taxon>Polaromonas</taxon>
    </lineage>
</organism>
<keyword evidence="7" id="KW-1185">Reference proteome</keyword>
<dbReference type="CDD" id="cd00075">
    <property type="entry name" value="HATPase"/>
    <property type="match status" value="1"/>
</dbReference>
<keyword evidence="4 6" id="KW-0418">Kinase</keyword>
<comment type="catalytic activity">
    <reaction evidence="1">
        <text>ATP + protein L-histidine = ADP + protein N-phospho-L-histidine.</text>
        <dbReference type="EC" id="2.7.13.3"/>
    </reaction>
</comment>
<keyword evidence="6" id="KW-0614">Plasmid</keyword>
<dbReference type="HOGENOM" id="CLU_012281_1_0_4"/>
<dbReference type="GO" id="GO:0004673">
    <property type="term" value="F:protein histidine kinase activity"/>
    <property type="evidence" value="ECO:0007669"/>
    <property type="project" value="UniProtKB-EC"/>
</dbReference>
<accession>A1VW27</accession>
<dbReference type="InterPro" id="IPR003594">
    <property type="entry name" value="HATPase_dom"/>
</dbReference>
<evidence type="ECO:0000256" key="4">
    <source>
        <dbReference type="ARBA" id="ARBA00022777"/>
    </source>
</evidence>
<dbReference type="InterPro" id="IPR005467">
    <property type="entry name" value="His_kinase_dom"/>
</dbReference>